<feature type="binding site" evidence="19">
    <location>
        <position position="465"/>
    </location>
    <ligand>
        <name>meso-2,6-diaminopimelate</name>
        <dbReference type="ChEBI" id="CHEBI:57791"/>
    </ligand>
</feature>
<comment type="cofactor">
    <cofactor evidence="19">
        <name>Mg(2+)</name>
        <dbReference type="ChEBI" id="CHEBI:18420"/>
    </cofactor>
</comment>
<dbReference type="FunFam" id="3.90.190.20:FF:000006">
    <property type="entry name" value="UDP-N-acetylmuramoyl-L-alanyl-D-glutamate--2,6-diaminopimelate ligase"/>
    <property type="match status" value="1"/>
</dbReference>
<dbReference type="Gene3D" id="3.40.1390.10">
    <property type="entry name" value="MurE/MurF, N-terminal domain"/>
    <property type="match status" value="1"/>
</dbReference>
<evidence type="ECO:0000256" key="2">
    <source>
        <dbReference type="ARBA" id="ARBA00005898"/>
    </source>
</evidence>
<dbReference type="Pfam" id="PF08245">
    <property type="entry name" value="Mur_ligase_M"/>
    <property type="match status" value="1"/>
</dbReference>
<evidence type="ECO:0000256" key="5">
    <source>
        <dbReference type="ARBA" id="ARBA00022618"/>
    </source>
</evidence>
<sequence length="498" mass="53626">MRLRQLVQPFLNYQITGAENPDILHIVTDSRQATAGTLFAAIPGHTVDGHAFAAQAVENGAAALLVERRIENIPRGVPQVIVRDSRHMAALLADRLFGRPSRRLRVVGVTGTNGKTTVTHLVRHLLEIAGKRAGVIGTVGAKYGDVELPLPNTTPEAVEVHRLLRVFADAGCSHAVMEVSSHALVERRAAGVAFASAAFTNLTQDHLDFHGTMERYAAAKSLLFARLGNAFDESTGNAPHAVINADDPWAQTMMDATTAPILTYGIEREADIRAEDVQLSAAGAHLRVRTPVGILTAHTGLIGRFNVYNALAAIAIALVEGVQLDTIATGLASYAGVPGRCERIDGGQPFGVFVDYAHTPDGVANILTSVREFAQGRVIVVIGCGGDRDRTKRPRMAETAAQLADLAIFTSDNPRSEDPHAILADMRAGIPANLASKVREQVDRRQAIRDAIREARPTDIVVIAGKGHEDYQIIGSERLHFDDREEARLAIADLRDPF</sequence>
<dbReference type="Gene3D" id="3.90.190.20">
    <property type="entry name" value="Mur ligase, C-terminal domain"/>
    <property type="match status" value="1"/>
</dbReference>
<feature type="domain" description="Mur ligase central" evidence="23">
    <location>
        <begin position="109"/>
        <end position="317"/>
    </location>
</feature>
<feature type="short sequence motif" description="Meso-diaminopimelate recognition motif" evidence="19">
    <location>
        <begin position="412"/>
        <end position="415"/>
    </location>
</feature>
<dbReference type="SUPFAM" id="SSF63418">
    <property type="entry name" value="MurE/MurF N-terminal domain"/>
    <property type="match status" value="1"/>
</dbReference>
<feature type="domain" description="Mur ligase C-terminal" evidence="22">
    <location>
        <begin position="339"/>
        <end position="467"/>
    </location>
</feature>
<evidence type="ECO:0000259" key="21">
    <source>
        <dbReference type="Pfam" id="PF01225"/>
    </source>
</evidence>
<feature type="domain" description="Mur ligase N-terminal catalytic" evidence="21">
    <location>
        <begin position="25"/>
        <end position="94"/>
    </location>
</feature>
<organism evidence="24 25">
    <name type="scientific">Alicyclobacillus hesperidum</name>
    <dbReference type="NCBI Taxonomy" id="89784"/>
    <lineage>
        <taxon>Bacteria</taxon>
        <taxon>Bacillati</taxon>
        <taxon>Bacillota</taxon>
        <taxon>Bacilli</taxon>
        <taxon>Bacillales</taxon>
        <taxon>Alicyclobacillaceae</taxon>
        <taxon>Alicyclobacillus</taxon>
    </lineage>
</organism>
<dbReference type="NCBIfam" id="NF001126">
    <property type="entry name" value="PRK00139.1-4"/>
    <property type="match status" value="1"/>
</dbReference>
<comment type="caution">
    <text evidence="19">Lacks conserved residue(s) required for the propagation of feature annotation.</text>
</comment>
<dbReference type="GO" id="GO:0051301">
    <property type="term" value="P:cell division"/>
    <property type="evidence" value="ECO:0007669"/>
    <property type="project" value="UniProtKB-KW"/>
</dbReference>
<dbReference type="PROSITE" id="PS01011">
    <property type="entry name" value="FOLYLPOLYGLU_SYNT_1"/>
    <property type="match status" value="1"/>
</dbReference>
<dbReference type="GO" id="GO:0005524">
    <property type="term" value="F:ATP binding"/>
    <property type="evidence" value="ECO:0007669"/>
    <property type="project" value="UniProtKB-UniRule"/>
</dbReference>
<evidence type="ECO:0000256" key="10">
    <source>
        <dbReference type="ARBA" id="ARBA00023306"/>
    </source>
</evidence>
<dbReference type="EMBL" id="FNOJ01000009">
    <property type="protein sequence ID" value="SDW61577.1"/>
    <property type="molecule type" value="Genomic_DNA"/>
</dbReference>
<feature type="binding site" evidence="19">
    <location>
        <position position="180"/>
    </location>
    <ligand>
        <name>UDP-N-acetyl-alpha-D-muramoyl-L-alanyl-D-glutamate</name>
        <dbReference type="ChEBI" id="CHEBI:83900"/>
    </ligand>
</feature>
<dbReference type="GO" id="GO:0071555">
    <property type="term" value="P:cell wall organization"/>
    <property type="evidence" value="ECO:0007669"/>
    <property type="project" value="UniProtKB-KW"/>
</dbReference>
<dbReference type="SUPFAM" id="SSF53244">
    <property type="entry name" value="MurD-like peptide ligases, peptide-binding domain"/>
    <property type="match status" value="1"/>
</dbReference>
<comment type="pathway">
    <text evidence="1 19 20">Cell wall biogenesis; peptidoglycan biosynthesis.</text>
</comment>
<feature type="binding site" evidence="19">
    <location>
        <position position="188"/>
    </location>
    <ligand>
        <name>UDP-N-acetyl-alpha-D-muramoyl-L-alanyl-D-glutamate</name>
        <dbReference type="ChEBI" id="CHEBI:83900"/>
    </ligand>
</feature>
<feature type="binding site" evidence="19">
    <location>
        <position position="152"/>
    </location>
    <ligand>
        <name>UDP-N-acetyl-alpha-D-muramoyl-L-alanyl-D-glutamate</name>
        <dbReference type="ChEBI" id="CHEBI:83900"/>
    </ligand>
</feature>
<feature type="binding site" evidence="19">
    <location>
        <begin position="153"/>
        <end position="154"/>
    </location>
    <ligand>
        <name>UDP-N-acetyl-alpha-D-muramoyl-L-alanyl-D-glutamate</name>
        <dbReference type="ChEBI" id="CHEBI:83900"/>
    </ligand>
</feature>
<feature type="binding site" evidence="19">
    <location>
        <begin position="111"/>
        <end position="117"/>
    </location>
    <ligand>
        <name>ATP</name>
        <dbReference type="ChEBI" id="CHEBI:30616"/>
    </ligand>
</feature>
<dbReference type="UniPathway" id="UPA00219"/>
<evidence type="ECO:0000256" key="17">
    <source>
        <dbReference type="ARBA" id="ARBA00076158"/>
    </source>
</evidence>
<name>A0A1H2UZU1_9BACL</name>
<dbReference type="RefSeq" id="WP_074693192.1">
    <property type="nucleotide sequence ID" value="NZ_FNOJ01000009.1"/>
</dbReference>
<protein>
    <recommendedName>
        <fullName evidence="15 19">UDP-N-acetylmuramoyl-L-alanyl-D-glutamate--2,6-diaminopimelate ligase</fullName>
        <ecNumber evidence="14 19">6.3.2.13</ecNumber>
    </recommendedName>
    <alternativeName>
        <fullName evidence="16 19">Meso-A2pm-adding enzyme</fullName>
    </alternativeName>
    <alternativeName>
        <fullName evidence="17 19">Meso-diaminopimelate-adding enzyme</fullName>
    </alternativeName>
    <alternativeName>
        <fullName evidence="18 19">UDP-MurNAc-L-Ala-D-Glu:meso-diaminopimelate ligase</fullName>
    </alternativeName>
    <alternativeName>
        <fullName evidence="19">UDP-MurNAc-tripeptide synthetase</fullName>
    </alternativeName>
    <alternativeName>
        <fullName evidence="19">UDP-N-acetylmuramyl-tripeptide synthetase</fullName>
    </alternativeName>
</protein>
<dbReference type="NCBIfam" id="TIGR01085">
    <property type="entry name" value="murE"/>
    <property type="match status" value="1"/>
</dbReference>
<dbReference type="Proteomes" id="UP000182589">
    <property type="component" value="Unassembled WGS sequence"/>
</dbReference>
<evidence type="ECO:0000256" key="13">
    <source>
        <dbReference type="ARBA" id="ARBA00056782"/>
    </source>
</evidence>
<dbReference type="Gene3D" id="3.40.1190.10">
    <property type="entry name" value="Mur-like, catalytic domain"/>
    <property type="match status" value="1"/>
</dbReference>
<evidence type="ECO:0000256" key="9">
    <source>
        <dbReference type="ARBA" id="ARBA00022984"/>
    </source>
</evidence>
<keyword evidence="6 19" id="KW-0547">Nucleotide-binding</keyword>
<dbReference type="EC" id="6.3.2.13" evidence="14 19"/>
<dbReference type="NCBIfam" id="NF001124">
    <property type="entry name" value="PRK00139.1-2"/>
    <property type="match status" value="1"/>
</dbReference>
<evidence type="ECO:0000313" key="24">
    <source>
        <dbReference type="EMBL" id="SDW61577.1"/>
    </source>
</evidence>
<dbReference type="Pfam" id="PF02875">
    <property type="entry name" value="Mur_ligase_C"/>
    <property type="match status" value="1"/>
</dbReference>
<comment type="catalytic activity">
    <reaction evidence="12 19">
        <text>UDP-N-acetyl-alpha-D-muramoyl-L-alanyl-D-glutamate + meso-2,6-diaminopimelate + ATP = UDP-N-acetyl-alpha-D-muramoyl-L-alanyl-gamma-D-glutamyl-meso-2,6-diaminopimelate + ADP + phosphate + H(+)</text>
        <dbReference type="Rhea" id="RHEA:23676"/>
        <dbReference type="ChEBI" id="CHEBI:15378"/>
        <dbReference type="ChEBI" id="CHEBI:30616"/>
        <dbReference type="ChEBI" id="CHEBI:43474"/>
        <dbReference type="ChEBI" id="CHEBI:57791"/>
        <dbReference type="ChEBI" id="CHEBI:83900"/>
        <dbReference type="ChEBI" id="CHEBI:83905"/>
        <dbReference type="ChEBI" id="CHEBI:456216"/>
        <dbReference type="EC" id="6.3.2.13"/>
    </reaction>
</comment>
<dbReference type="InterPro" id="IPR036565">
    <property type="entry name" value="Mur-like_cat_sf"/>
</dbReference>
<dbReference type="HAMAP" id="MF_00208">
    <property type="entry name" value="MurE"/>
    <property type="match status" value="1"/>
</dbReference>
<keyword evidence="4 19" id="KW-0436">Ligase</keyword>
<feature type="binding site" evidence="19">
    <location>
        <position position="469"/>
    </location>
    <ligand>
        <name>meso-2,6-diaminopimelate</name>
        <dbReference type="ChEBI" id="CHEBI:57791"/>
    </ligand>
</feature>
<dbReference type="GO" id="GO:0008765">
    <property type="term" value="F:UDP-N-acetylmuramoylalanyl-D-glutamate-2,6-diaminopimelate ligase activity"/>
    <property type="evidence" value="ECO:0007669"/>
    <property type="project" value="UniProtKB-UniRule"/>
</dbReference>
<dbReference type="GO" id="GO:0009252">
    <property type="term" value="P:peptidoglycan biosynthetic process"/>
    <property type="evidence" value="ECO:0007669"/>
    <property type="project" value="UniProtKB-UniRule"/>
</dbReference>
<keyword evidence="25" id="KW-1185">Reference proteome</keyword>
<feature type="binding site" evidence="19">
    <location>
        <begin position="412"/>
        <end position="415"/>
    </location>
    <ligand>
        <name>meso-2,6-diaminopimelate</name>
        <dbReference type="ChEBI" id="CHEBI:57791"/>
    </ligand>
</feature>
<evidence type="ECO:0000256" key="16">
    <source>
        <dbReference type="ARBA" id="ARBA00075482"/>
    </source>
</evidence>
<dbReference type="GO" id="GO:0004326">
    <property type="term" value="F:tetrahydrofolylpolyglutamate synthase activity"/>
    <property type="evidence" value="ECO:0007669"/>
    <property type="project" value="InterPro"/>
</dbReference>
<reference evidence="25" key="1">
    <citation type="submission" date="2016-10" db="EMBL/GenBank/DDBJ databases">
        <authorList>
            <person name="Varghese N."/>
        </authorList>
    </citation>
    <scope>NUCLEOTIDE SEQUENCE [LARGE SCALE GENOMIC DNA]</scope>
    <source>
        <strain evidence="25">DSM 12489</strain>
    </source>
</reference>
<evidence type="ECO:0000256" key="8">
    <source>
        <dbReference type="ARBA" id="ARBA00022960"/>
    </source>
</evidence>
<accession>A0A1H2UZU1</accession>
<dbReference type="SUPFAM" id="SSF53623">
    <property type="entry name" value="MurD-like peptide ligases, catalytic domain"/>
    <property type="match status" value="1"/>
</dbReference>
<dbReference type="InterPro" id="IPR018109">
    <property type="entry name" value="Folylpolyglutamate_synth_CS"/>
</dbReference>
<evidence type="ECO:0000256" key="4">
    <source>
        <dbReference type="ARBA" id="ARBA00022598"/>
    </source>
</evidence>
<comment type="function">
    <text evidence="13 19">Catalyzes the addition of meso-diaminopimelic acid to the nucleotide precursor UDP-N-acetylmuramoyl-L-alanyl-D-glutamate (UMAG) in the biosynthesis of bacterial cell-wall peptidoglycan.</text>
</comment>
<dbReference type="InterPro" id="IPR013221">
    <property type="entry name" value="Mur_ligase_cen"/>
</dbReference>
<feature type="binding site" evidence="19">
    <location>
        <position position="388"/>
    </location>
    <ligand>
        <name>meso-2,6-diaminopimelate</name>
        <dbReference type="ChEBI" id="CHEBI:57791"/>
    </ligand>
</feature>
<dbReference type="STRING" id="89784.SAMN04489725_10983"/>
<evidence type="ECO:0000259" key="22">
    <source>
        <dbReference type="Pfam" id="PF02875"/>
    </source>
</evidence>
<dbReference type="InterPro" id="IPR005761">
    <property type="entry name" value="UDP-N-AcMur-Glu-dNH2Pim_ligase"/>
</dbReference>
<keyword evidence="3 19" id="KW-0963">Cytoplasm</keyword>
<evidence type="ECO:0000256" key="18">
    <source>
        <dbReference type="ARBA" id="ARBA00081560"/>
    </source>
</evidence>
<dbReference type="PANTHER" id="PTHR23135:SF4">
    <property type="entry name" value="UDP-N-ACETYLMURAMOYL-L-ALANYL-D-GLUTAMATE--2,6-DIAMINOPIMELATE LIGASE MURE HOMOLOG, CHLOROPLASTIC"/>
    <property type="match status" value="1"/>
</dbReference>
<dbReference type="PANTHER" id="PTHR23135">
    <property type="entry name" value="MUR LIGASE FAMILY MEMBER"/>
    <property type="match status" value="1"/>
</dbReference>
<keyword evidence="9 19" id="KW-0573">Peptidoglycan synthesis</keyword>
<dbReference type="GO" id="GO:0008360">
    <property type="term" value="P:regulation of cell shape"/>
    <property type="evidence" value="ECO:0007669"/>
    <property type="project" value="UniProtKB-KW"/>
</dbReference>
<dbReference type="InterPro" id="IPR036615">
    <property type="entry name" value="Mur_ligase_C_dom_sf"/>
</dbReference>
<evidence type="ECO:0000256" key="15">
    <source>
        <dbReference type="ARBA" id="ARBA00072883"/>
    </source>
</evidence>
<evidence type="ECO:0000256" key="6">
    <source>
        <dbReference type="ARBA" id="ARBA00022741"/>
    </source>
</evidence>
<dbReference type="InterPro" id="IPR000713">
    <property type="entry name" value="Mur_ligase_N"/>
</dbReference>
<dbReference type="Pfam" id="PF01225">
    <property type="entry name" value="Mur_ligase"/>
    <property type="match status" value="1"/>
</dbReference>
<evidence type="ECO:0000256" key="3">
    <source>
        <dbReference type="ARBA" id="ARBA00022490"/>
    </source>
</evidence>
<comment type="subcellular location">
    <subcellularLocation>
        <location evidence="19 20">Cytoplasm</location>
    </subcellularLocation>
</comment>
<evidence type="ECO:0000256" key="19">
    <source>
        <dbReference type="HAMAP-Rule" id="MF_00208"/>
    </source>
</evidence>
<feature type="modified residue" description="N6-carboxylysine" evidence="19">
    <location>
        <position position="220"/>
    </location>
</feature>
<evidence type="ECO:0000256" key="11">
    <source>
        <dbReference type="ARBA" id="ARBA00023316"/>
    </source>
</evidence>
<dbReference type="GO" id="GO:0005737">
    <property type="term" value="C:cytoplasm"/>
    <property type="evidence" value="ECO:0007669"/>
    <property type="project" value="UniProtKB-SubCell"/>
</dbReference>
<keyword evidence="19" id="KW-0460">Magnesium</keyword>
<comment type="similarity">
    <text evidence="2 19">Belongs to the MurCDEF family. MurE subfamily.</text>
</comment>
<keyword evidence="7 19" id="KW-0067">ATP-binding</keyword>
<evidence type="ECO:0000256" key="14">
    <source>
        <dbReference type="ARBA" id="ARBA00066633"/>
    </source>
</evidence>
<dbReference type="AlphaFoldDB" id="A0A1H2UZU1"/>
<gene>
    <name evidence="19" type="primary">murE</name>
    <name evidence="24" type="ORF">SAMN04489725_10983</name>
</gene>
<evidence type="ECO:0000256" key="1">
    <source>
        <dbReference type="ARBA" id="ARBA00004752"/>
    </source>
</evidence>
<evidence type="ECO:0000313" key="25">
    <source>
        <dbReference type="Proteomes" id="UP000182589"/>
    </source>
</evidence>
<dbReference type="InterPro" id="IPR035911">
    <property type="entry name" value="MurE/MurF_N"/>
</dbReference>
<keyword evidence="11 19" id="KW-0961">Cell wall biogenesis/degradation</keyword>
<keyword evidence="5 19" id="KW-0132">Cell division</keyword>
<evidence type="ECO:0000259" key="23">
    <source>
        <dbReference type="Pfam" id="PF08245"/>
    </source>
</evidence>
<dbReference type="GO" id="GO:0000287">
    <property type="term" value="F:magnesium ion binding"/>
    <property type="evidence" value="ECO:0007669"/>
    <property type="project" value="UniProtKB-UniRule"/>
</dbReference>
<evidence type="ECO:0000256" key="20">
    <source>
        <dbReference type="RuleBase" id="RU004135"/>
    </source>
</evidence>
<evidence type="ECO:0000256" key="7">
    <source>
        <dbReference type="ARBA" id="ARBA00022840"/>
    </source>
</evidence>
<feature type="binding site" evidence="19">
    <location>
        <position position="30"/>
    </location>
    <ligand>
        <name>UDP-N-acetyl-alpha-D-muramoyl-L-alanyl-D-glutamate</name>
        <dbReference type="ChEBI" id="CHEBI:83900"/>
    </ligand>
</feature>
<proteinExistence type="inferred from homology"/>
<comment type="PTM">
    <text evidence="19">Carboxylation is probably crucial for Mg(2+) binding and, consequently, for the gamma-phosphate positioning of ATP.</text>
</comment>
<dbReference type="InterPro" id="IPR004101">
    <property type="entry name" value="Mur_ligase_C"/>
</dbReference>
<evidence type="ECO:0000256" key="12">
    <source>
        <dbReference type="ARBA" id="ARBA00050251"/>
    </source>
</evidence>
<keyword evidence="10 19" id="KW-0131">Cell cycle</keyword>
<keyword evidence="8 19" id="KW-0133">Cell shape</keyword>